<keyword evidence="2" id="KW-1133">Transmembrane helix</keyword>
<feature type="chain" id="PRO_5005191141" description="Tyrosine-protein kinase ephrin type A/B receptor-like domain-containing protein" evidence="3">
    <location>
        <begin position="22"/>
        <end position="745"/>
    </location>
</feature>
<reference evidence="5" key="1">
    <citation type="submission" date="2014-11" db="EMBL/GenBank/DDBJ databases">
        <authorList>
            <person name="Otto D Thomas"/>
            <person name="Naeem Raeece"/>
        </authorList>
    </citation>
    <scope>NUCLEOTIDE SEQUENCE</scope>
</reference>
<proteinExistence type="predicted"/>
<dbReference type="SUPFAM" id="SSF53822">
    <property type="entry name" value="Periplasmic binding protein-like I"/>
    <property type="match status" value="1"/>
</dbReference>
<dbReference type="Gene3D" id="3.40.50.2300">
    <property type="match status" value="1"/>
</dbReference>
<dbReference type="Pfam" id="PF07699">
    <property type="entry name" value="Ephrin_rec_like"/>
    <property type="match status" value="1"/>
</dbReference>
<feature type="transmembrane region" description="Helical" evidence="2">
    <location>
        <begin position="435"/>
        <end position="452"/>
    </location>
</feature>
<protein>
    <recommendedName>
        <fullName evidence="4">Tyrosine-protein kinase ephrin type A/B receptor-like domain-containing protein</fullName>
    </recommendedName>
</protein>
<gene>
    <name evidence="5" type="ORF">Cvel_6056</name>
</gene>
<dbReference type="Gene3D" id="2.10.50.10">
    <property type="entry name" value="Tumor Necrosis Factor Receptor, subunit A, domain 2"/>
    <property type="match status" value="1"/>
</dbReference>
<feature type="compositionally biased region" description="Basic and acidic residues" evidence="1">
    <location>
        <begin position="654"/>
        <end position="672"/>
    </location>
</feature>
<feature type="compositionally biased region" description="Acidic residues" evidence="1">
    <location>
        <begin position="691"/>
        <end position="714"/>
    </location>
</feature>
<keyword evidence="2" id="KW-0812">Transmembrane</keyword>
<dbReference type="InterPro" id="IPR028082">
    <property type="entry name" value="Peripla_BP_I"/>
</dbReference>
<keyword evidence="2" id="KW-0472">Membrane</keyword>
<accession>A0A0G4HA40</accession>
<evidence type="ECO:0000313" key="5">
    <source>
        <dbReference type="EMBL" id="CEM40837.1"/>
    </source>
</evidence>
<keyword evidence="3" id="KW-0732">Signal</keyword>
<organism evidence="5">
    <name type="scientific">Chromera velia CCMP2878</name>
    <dbReference type="NCBI Taxonomy" id="1169474"/>
    <lineage>
        <taxon>Eukaryota</taxon>
        <taxon>Sar</taxon>
        <taxon>Alveolata</taxon>
        <taxon>Colpodellida</taxon>
        <taxon>Chromeraceae</taxon>
        <taxon>Chromera</taxon>
    </lineage>
</organism>
<dbReference type="SMART" id="SM01411">
    <property type="entry name" value="Ephrin_rec_like"/>
    <property type="match status" value="1"/>
</dbReference>
<dbReference type="AlphaFoldDB" id="A0A0G4HA40"/>
<feature type="transmembrane region" description="Helical" evidence="2">
    <location>
        <begin position="464"/>
        <end position="490"/>
    </location>
</feature>
<evidence type="ECO:0000259" key="4">
    <source>
        <dbReference type="Pfam" id="PF07699"/>
    </source>
</evidence>
<feature type="region of interest" description="Disordered" evidence="1">
    <location>
        <begin position="654"/>
        <end position="745"/>
    </location>
</feature>
<feature type="domain" description="Tyrosine-protein kinase ephrin type A/B receptor-like" evidence="4">
    <location>
        <begin position="260"/>
        <end position="302"/>
    </location>
</feature>
<dbReference type="VEuPathDB" id="CryptoDB:Cvel_6056"/>
<evidence type="ECO:0000256" key="2">
    <source>
        <dbReference type="SAM" id="Phobius"/>
    </source>
</evidence>
<feature type="signal peptide" evidence="3">
    <location>
        <begin position="1"/>
        <end position="21"/>
    </location>
</feature>
<feature type="transmembrane region" description="Helical" evidence="2">
    <location>
        <begin position="389"/>
        <end position="414"/>
    </location>
</feature>
<feature type="compositionally biased region" description="Basic and acidic residues" evidence="1">
    <location>
        <begin position="715"/>
        <end position="728"/>
    </location>
</feature>
<feature type="region of interest" description="Disordered" evidence="1">
    <location>
        <begin position="605"/>
        <end position="639"/>
    </location>
</feature>
<dbReference type="EMBL" id="CDMZ01002115">
    <property type="protein sequence ID" value="CEM40837.1"/>
    <property type="molecule type" value="Genomic_DNA"/>
</dbReference>
<evidence type="ECO:0000256" key="3">
    <source>
        <dbReference type="SAM" id="SignalP"/>
    </source>
</evidence>
<name>A0A0G4HA40_9ALVE</name>
<sequence>MARGLTVSLLLGLSAVRLALSADITIGIAGPRTGGDTIVLGETVDTGCDQWVANAATSVFVETSRPALVVGPACSGGTTGANTVVLLGDYGTLQLSIWCSAYKRGYYGGDMMYLMTSWVSTDFISSGASNTDCSASEIIAGASNAFGVEGPIWPISSSSAYSTAMSNGKTPAEGLAALYYDAMWDSFFAIHNFMQNPTTWTANGLASSDTVVWQNSITMVDGQTHYPPGGQTATFADAPVSCPTGTQRNALLSCEACSTGYYNNVTDGTCTACATGTYANGNGTTDCSTCAAGTFTSTTGALENRCITCSESFSGMKCVGGSAIPEIAEGFWAEVLTTEQAASFENPKVYVCNCVSVLMAFDCRLNPSGEKNLRAYPTVFCNTEDHNPFIALGSVCIVMYIVCGMCFVATVLFMAPKWQERYPAFRTRLNNILDLVQTTAFLYICYVGVAYTEDTDRSGVVLSAAAGLFAGAGMLLGLYVITVGAVEIIWKERTKRKEYLAMLRVSGNTLRACNLLVREAQQVAKAIEEGSTEELPFEYRFAVLSAEDIQTAEDFYELAMQELIFSQTVTPYQHHSSRLKFTRWSKISLMGMAYSKRWSMRGSLQQRVSLQNPRQSRLSIKDNTTPPNQRRSINFAGTTRTKTTDQLLNFHDFAPEGHGEGKEGFEGVKGKGDGVPAEEDDGDPQSRGVDMEGDEEEVDFSDDSAFEVASENEEERPGGREEGGKEAFEGSDFEIASENDNRVEY</sequence>
<dbReference type="InterPro" id="IPR011641">
    <property type="entry name" value="Tyr-kin_ephrin_A/B_rcpt-like"/>
</dbReference>
<evidence type="ECO:0000256" key="1">
    <source>
        <dbReference type="SAM" id="MobiDB-lite"/>
    </source>
</evidence>